<dbReference type="OrthoDB" id="258392at2759"/>
<dbReference type="SUPFAM" id="SSF53254">
    <property type="entry name" value="Phosphoglycerate mutase-like"/>
    <property type="match status" value="1"/>
</dbReference>
<keyword evidence="7" id="KW-0325">Glycoprotein</keyword>
<reference evidence="8 9" key="1">
    <citation type="journal article" date="2019" name="Sci. Rep.">
        <title>Orb-weaving spider Araneus ventricosus genome elucidates the spidroin gene catalogue.</title>
        <authorList>
            <person name="Kono N."/>
            <person name="Nakamura H."/>
            <person name="Ohtoshi R."/>
            <person name="Moran D.A.P."/>
            <person name="Shinohara A."/>
            <person name="Yoshida Y."/>
            <person name="Fujiwara M."/>
            <person name="Mori M."/>
            <person name="Tomita M."/>
            <person name="Arakawa K."/>
        </authorList>
    </citation>
    <scope>NUCLEOTIDE SEQUENCE [LARGE SCALE GENOMIC DNA]</scope>
</reference>
<dbReference type="InterPro" id="IPR000560">
    <property type="entry name" value="His_Pase_clade-2"/>
</dbReference>
<keyword evidence="5" id="KW-0378">Hydrolase</keyword>
<dbReference type="Pfam" id="PF00328">
    <property type="entry name" value="His_Phos_2"/>
    <property type="match status" value="1"/>
</dbReference>
<evidence type="ECO:0000256" key="4">
    <source>
        <dbReference type="ARBA" id="ARBA00022729"/>
    </source>
</evidence>
<evidence type="ECO:0000256" key="2">
    <source>
        <dbReference type="ARBA" id="ARBA00005375"/>
    </source>
</evidence>
<dbReference type="Gene3D" id="3.40.50.1240">
    <property type="entry name" value="Phosphoglycerate mutase-like"/>
    <property type="match status" value="1"/>
</dbReference>
<dbReference type="EMBL" id="BGPR01018318">
    <property type="protein sequence ID" value="GBN78826.1"/>
    <property type="molecule type" value="Genomic_DNA"/>
</dbReference>
<dbReference type="GO" id="GO:0003993">
    <property type="term" value="F:acid phosphatase activity"/>
    <property type="evidence" value="ECO:0007669"/>
    <property type="project" value="UniProtKB-EC"/>
</dbReference>
<evidence type="ECO:0000256" key="1">
    <source>
        <dbReference type="ARBA" id="ARBA00000032"/>
    </source>
</evidence>
<dbReference type="PANTHER" id="PTHR11567:SF211">
    <property type="entry name" value="PROSTATIC ACID PHOSPHATASE"/>
    <property type="match status" value="1"/>
</dbReference>
<dbReference type="Proteomes" id="UP000499080">
    <property type="component" value="Unassembled WGS sequence"/>
</dbReference>
<dbReference type="PANTHER" id="PTHR11567">
    <property type="entry name" value="ACID PHOSPHATASE-RELATED"/>
    <property type="match status" value="1"/>
</dbReference>
<dbReference type="InterPro" id="IPR050645">
    <property type="entry name" value="Histidine_acid_phosphatase"/>
</dbReference>
<keyword evidence="6" id="KW-1015">Disulfide bond</keyword>
<organism evidence="8 9">
    <name type="scientific">Araneus ventricosus</name>
    <name type="common">Orbweaver spider</name>
    <name type="synonym">Epeira ventricosa</name>
    <dbReference type="NCBI Taxonomy" id="182803"/>
    <lineage>
        <taxon>Eukaryota</taxon>
        <taxon>Metazoa</taxon>
        <taxon>Ecdysozoa</taxon>
        <taxon>Arthropoda</taxon>
        <taxon>Chelicerata</taxon>
        <taxon>Arachnida</taxon>
        <taxon>Araneae</taxon>
        <taxon>Araneomorphae</taxon>
        <taxon>Entelegynae</taxon>
        <taxon>Araneoidea</taxon>
        <taxon>Araneidae</taxon>
        <taxon>Araneus</taxon>
    </lineage>
</organism>
<keyword evidence="9" id="KW-1185">Reference proteome</keyword>
<evidence type="ECO:0000256" key="6">
    <source>
        <dbReference type="ARBA" id="ARBA00023157"/>
    </source>
</evidence>
<accession>A0A4Y2RTY0</accession>
<dbReference type="InterPro" id="IPR029033">
    <property type="entry name" value="His_PPase_superfam"/>
</dbReference>
<comment type="catalytic activity">
    <reaction evidence="1">
        <text>a phosphate monoester + H2O = an alcohol + phosphate</text>
        <dbReference type="Rhea" id="RHEA:15017"/>
        <dbReference type="ChEBI" id="CHEBI:15377"/>
        <dbReference type="ChEBI" id="CHEBI:30879"/>
        <dbReference type="ChEBI" id="CHEBI:43474"/>
        <dbReference type="ChEBI" id="CHEBI:67140"/>
        <dbReference type="EC" id="3.1.3.2"/>
    </reaction>
</comment>
<dbReference type="AlphaFoldDB" id="A0A4Y2RTY0"/>
<sequence>MHLNVITDYVRPVRYRIGRLQDGSKHFVWVDCGFAPHRSAVHSSISDLHREWSPFHRQSMACPGIIHRSLSQSSNGAAHTEEIANVRALQRCHQQLGKKQHYAVGKFLRSMYKEFVTSNPNEVSATSSATERSLSSAQAHLAAFYAPEGRWKFEDELNWQPIPIYTLPIKDDKYLSFNSTCPRASAEHRKLIGSLQMTEGFRKHRTMLEGVSHYLGYNISQGINALWLYDILMVEKIHNLTFPVWATTYWDDLEEIEEMIFHCILNSPVYLRLRIGRCKARVLRAHCWSSCLCQCKRQLKHNNMDSGQDKTSLHAPATFRLFKQCSRHEVEETSEDVPILSSK</sequence>
<comment type="similarity">
    <text evidence="2">Belongs to the histidine acid phosphatase family.</text>
</comment>
<evidence type="ECO:0000256" key="3">
    <source>
        <dbReference type="ARBA" id="ARBA00012646"/>
    </source>
</evidence>
<proteinExistence type="inferred from homology"/>
<protein>
    <recommendedName>
        <fullName evidence="3">acid phosphatase</fullName>
        <ecNumber evidence="3">3.1.3.2</ecNumber>
    </recommendedName>
</protein>
<evidence type="ECO:0000256" key="5">
    <source>
        <dbReference type="ARBA" id="ARBA00022801"/>
    </source>
</evidence>
<evidence type="ECO:0000313" key="9">
    <source>
        <dbReference type="Proteomes" id="UP000499080"/>
    </source>
</evidence>
<dbReference type="EC" id="3.1.3.2" evidence="3"/>
<evidence type="ECO:0000256" key="7">
    <source>
        <dbReference type="ARBA" id="ARBA00023180"/>
    </source>
</evidence>
<name>A0A4Y2RTY0_ARAVE</name>
<gene>
    <name evidence="8" type="primary">acp4_1</name>
    <name evidence="8" type="ORF">AVEN_48445_1</name>
</gene>
<comment type="caution">
    <text evidence="8">The sequence shown here is derived from an EMBL/GenBank/DDBJ whole genome shotgun (WGS) entry which is preliminary data.</text>
</comment>
<evidence type="ECO:0000313" key="8">
    <source>
        <dbReference type="EMBL" id="GBN78826.1"/>
    </source>
</evidence>
<keyword evidence="4" id="KW-0732">Signal</keyword>